<sequence>MQPNCVKPQWKAAIDFKWIWDNNEAVAANIKKRNSNANFGTCIGFESLFKLIVTHRKQEVERLLGERNAVANKMKGKLESTERQKLIEEGKNLKGFLHWKKTCLSLLMNFSRKHSKDGRQPS</sequence>
<dbReference type="Proteomes" id="UP001457282">
    <property type="component" value="Unassembled WGS sequence"/>
</dbReference>
<dbReference type="EMBL" id="JBEDUW010000005">
    <property type="protein sequence ID" value="KAK9930423.1"/>
    <property type="molecule type" value="Genomic_DNA"/>
</dbReference>
<accession>A0AAW1X271</accession>
<evidence type="ECO:0000313" key="2">
    <source>
        <dbReference type="EMBL" id="KAK9930423.1"/>
    </source>
</evidence>
<keyword evidence="3" id="KW-1185">Reference proteome</keyword>
<comment type="caution">
    <text evidence="2">The sequence shown here is derived from an EMBL/GenBank/DDBJ whole genome shotgun (WGS) entry which is preliminary data.</text>
</comment>
<feature type="domain" description="Serine-tRNA synthetase type1 N-terminal" evidence="1">
    <location>
        <begin position="14"/>
        <end position="97"/>
    </location>
</feature>
<dbReference type="InterPro" id="IPR015866">
    <property type="entry name" value="Ser-tRNA-synth_1_N"/>
</dbReference>
<proteinExistence type="predicted"/>
<evidence type="ECO:0000313" key="3">
    <source>
        <dbReference type="Proteomes" id="UP001457282"/>
    </source>
</evidence>
<evidence type="ECO:0000259" key="1">
    <source>
        <dbReference type="Pfam" id="PF02403"/>
    </source>
</evidence>
<dbReference type="GO" id="GO:0000166">
    <property type="term" value="F:nucleotide binding"/>
    <property type="evidence" value="ECO:0007669"/>
    <property type="project" value="InterPro"/>
</dbReference>
<dbReference type="Gene3D" id="1.10.287.40">
    <property type="entry name" value="Serine-tRNA synthetase, tRNA binding domain"/>
    <property type="match status" value="1"/>
</dbReference>
<gene>
    <name evidence="2" type="ORF">M0R45_027461</name>
</gene>
<dbReference type="Pfam" id="PF02403">
    <property type="entry name" value="Seryl_tRNA_N"/>
    <property type="match status" value="1"/>
</dbReference>
<name>A0AAW1X271_RUBAR</name>
<dbReference type="SUPFAM" id="SSF46589">
    <property type="entry name" value="tRNA-binding arm"/>
    <property type="match status" value="1"/>
</dbReference>
<dbReference type="InterPro" id="IPR042103">
    <property type="entry name" value="SerRS_1_N_sf"/>
</dbReference>
<dbReference type="AlphaFoldDB" id="A0AAW1X271"/>
<dbReference type="InterPro" id="IPR010978">
    <property type="entry name" value="tRNA-bd_arm"/>
</dbReference>
<reference evidence="2 3" key="1">
    <citation type="journal article" date="2023" name="G3 (Bethesda)">
        <title>A chromosome-length genome assembly and annotation of blackberry (Rubus argutus, cv. 'Hillquist').</title>
        <authorList>
            <person name="Bruna T."/>
            <person name="Aryal R."/>
            <person name="Dudchenko O."/>
            <person name="Sargent D.J."/>
            <person name="Mead D."/>
            <person name="Buti M."/>
            <person name="Cavallini A."/>
            <person name="Hytonen T."/>
            <person name="Andres J."/>
            <person name="Pham M."/>
            <person name="Weisz D."/>
            <person name="Mascagni F."/>
            <person name="Usai G."/>
            <person name="Natali L."/>
            <person name="Bassil N."/>
            <person name="Fernandez G.E."/>
            <person name="Lomsadze A."/>
            <person name="Armour M."/>
            <person name="Olukolu B."/>
            <person name="Poorten T."/>
            <person name="Britton C."/>
            <person name="Davik J."/>
            <person name="Ashrafi H."/>
            <person name="Aiden E.L."/>
            <person name="Borodovsky M."/>
            <person name="Worthington M."/>
        </authorList>
    </citation>
    <scope>NUCLEOTIDE SEQUENCE [LARGE SCALE GENOMIC DNA]</scope>
    <source>
        <strain evidence="2">PI 553951</strain>
    </source>
</reference>
<protein>
    <recommendedName>
        <fullName evidence="1">Serine-tRNA synthetase type1 N-terminal domain-containing protein</fullName>
    </recommendedName>
</protein>
<organism evidence="2 3">
    <name type="scientific">Rubus argutus</name>
    <name type="common">Southern blackberry</name>
    <dbReference type="NCBI Taxonomy" id="59490"/>
    <lineage>
        <taxon>Eukaryota</taxon>
        <taxon>Viridiplantae</taxon>
        <taxon>Streptophyta</taxon>
        <taxon>Embryophyta</taxon>
        <taxon>Tracheophyta</taxon>
        <taxon>Spermatophyta</taxon>
        <taxon>Magnoliopsida</taxon>
        <taxon>eudicotyledons</taxon>
        <taxon>Gunneridae</taxon>
        <taxon>Pentapetalae</taxon>
        <taxon>rosids</taxon>
        <taxon>fabids</taxon>
        <taxon>Rosales</taxon>
        <taxon>Rosaceae</taxon>
        <taxon>Rosoideae</taxon>
        <taxon>Rosoideae incertae sedis</taxon>
        <taxon>Rubus</taxon>
    </lineage>
</organism>